<dbReference type="Proteomes" id="UP001497535">
    <property type="component" value="Unassembled WGS sequence"/>
</dbReference>
<evidence type="ECO:0000313" key="1">
    <source>
        <dbReference type="EMBL" id="CAK5119960.1"/>
    </source>
</evidence>
<protein>
    <submittedName>
        <fullName evidence="1">Uncharacterized protein</fullName>
    </submittedName>
</protein>
<sequence length="110" mass="12757">MTCPYLSGRTMINIHEDEVEAEINRINEESSRQSEQLPSISSSVSDGVYKAAIFTDQISYNGYLQLDKLLDCQVMRSNDGKRIIPDEHLFIITHQTYELWFKQCIILKIE</sequence>
<evidence type="ECO:0000313" key="2">
    <source>
        <dbReference type="Proteomes" id="UP001497535"/>
    </source>
</evidence>
<keyword evidence="2" id="KW-1185">Reference proteome</keyword>
<accession>A0ACB1B2Q0</accession>
<gene>
    <name evidence="1" type="ORF">MENTE1834_LOCUS46631</name>
</gene>
<comment type="caution">
    <text evidence="1">The sequence shown here is derived from an EMBL/GenBank/DDBJ whole genome shotgun (WGS) entry which is preliminary data.</text>
</comment>
<name>A0ACB1B2Q0_MELEN</name>
<proteinExistence type="predicted"/>
<dbReference type="EMBL" id="CAVMJV010000173">
    <property type="protein sequence ID" value="CAK5119960.1"/>
    <property type="molecule type" value="Genomic_DNA"/>
</dbReference>
<organism evidence="1 2">
    <name type="scientific">Meloidogyne enterolobii</name>
    <name type="common">Root-knot nematode worm</name>
    <name type="synonym">Meloidogyne mayaguensis</name>
    <dbReference type="NCBI Taxonomy" id="390850"/>
    <lineage>
        <taxon>Eukaryota</taxon>
        <taxon>Metazoa</taxon>
        <taxon>Ecdysozoa</taxon>
        <taxon>Nematoda</taxon>
        <taxon>Chromadorea</taxon>
        <taxon>Rhabditida</taxon>
        <taxon>Tylenchina</taxon>
        <taxon>Tylenchomorpha</taxon>
        <taxon>Tylenchoidea</taxon>
        <taxon>Meloidogynidae</taxon>
        <taxon>Meloidogyninae</taxon>
        <taxon>Meloidogyne</taxon>
    </lineage>
</organism>
<reference evidence="1" key="1">
    <citation type="submission" date="2023-11" db="EMBL/GenBank/DDBJ databases">
        <authorList>
            <person name="Poullet M."/>
        </authorList>
    </citation>
    <scope>NUCLEOTIDE SEQUENCE</scope>
    <source>
        <strain evidence="1">E1834</strain>
    </source>
</reference>